<sequence>MEREHFTPNEVQEYLARIHYTGPIEPTIEALTELQRCHMLSVPFENLSVFGKEKIILSKDWLFDKIVRRNRGGFCYELNTLYSMLLDYFGFKYEIYAGMVYSRKTGVIGPPIDHVVPTISIEDDLWMSDLSFGDACLTPLRFSGLPQKQQSGIYRIRKDRENYFFEEKVKIIVDEFGHEEMAKERFLTEPGWAPRYKFDLIPRTTGNFHERLLYHQTDTRSAFTHDRICTMAKPWGRVTLSGSKVITSTYLGDNKVKKETKELLGGEEEIVKELEEKFGIRREACLYPEGSMLYGLEWRKETL</sequence>
<comment type="similarity">
    <text evidence="1 3">Belongs to the arylamine N-acetyltransferase family.</text>
</comment>
<evidence type="ECO:0000313" key="5">
    <source>
        <dbReference type="Proteomes" id="UP001163046"/>
    </source>
</evidence>
<dbReference type="PRINTS" id="PR01543">
    <property type="entry name" value="ANATRNSFRASE"/>
</dbReference>
<comment type="caution">
    <text evidence="4">The sequence shown here is derived from an EMBL/GenBank/DDBJ whole genome shotgun (WGS) entry which is preliminary data.</text>
</comment>
<dbReference type="OrthoDB" id="10260017at2759"/>
<name>A0A9W9Y8A9_9CNID</name>
<reference evidence="4" key="1">
    <citation type="submission" date="2023-01" db="EMBL/GenBank/DDBJ databases">
        <title>Genome assembly of the deep-sea coral Lophelia pertusa.</title>
        <authorList>
            <person name="Herrera S."/>
            <person name="Cordes E."/>
        </authorList>
    </citation>
    <scope>NUCLEOTIDE SEQUENCE</scope>
    <source>
        <strain evidence="4">USNM1676648</strain>
        <tissue evidence="4">Polyp</tissue>
    </source>
</reference>
<dbReference type="PANTHER" id="PTHR11786">
    <property type="entry name" value="N-HYDROXYARYLAMINE O-ACETYLTRANSFERASE"/>
    <property type="match status" value="1"/>
</dbReference>
<dbReference type="EC" id="2.3.1.5" evidence="2"/>
<dbReference type="InterPro" id="IPR038765">
    <property type="entry name" value="Papain-like_cys_pep_sf"/>
</dbReference>
<dbReference type="EMBL" id="MU827817">
    <property type="protein sequence ID" value="KAJ7323124.1"/>
    <property type="molecule type" value="Genomic_DNA"/>
</dbReference>
<dbReference type="SUPFAM" id="SSF54001">
    <property type="entry name" value="Cysteine proteinases"/>
    <property type="match status" value="1"/>
</dbReference>
<keyword evidence="5" id="KW-1185">Reference proteome</keyword>
<organism evidence="4 5">
    <name type="scientific">Desmophyllum pertusum</name>
    <dbReference type="NCBI Taxonomy" id="174260"/>
    <lineage>
        <taxon>Eukaryota</taxon>
        <taxon>Metazoa</taxon>
        <taxon>Cnidaria</taxon>
        <taxon>Anthozoa</taxon>
        <taxon>Hexacorallia</taxon>
        <taxon>Scleractinia</taxon>
        <taxon>Caryophylliina</taxon>
        <taxon>Caryophylliidae</taxon>
        <taxon>Desmophyllum</taxon>
    </lineage>
</organism>
<dbReference type="InterPro" id="IPR001447">
    <property type="entry name" value="Arylamine_N-AcTrfase"/>
</dbReference>
<gene>
    <name evidence="4" type="primary">nat1_1</name>
    <name evidence="4" type="ORF">OS493_032411</name>
</gene>
<dbReference type="Pfam" id="PF00797">
    <property type="entry name" value="Acetyltransf_2"/>
    <property type="match status" value="1"/>
</dbReference>
<dbReference type="AlphaFoldDB" id="A0A9W9Y8A9"/>
<dbReference type="PANTHER" id="PTHR11786:SF0">
    <property type="entry name" value="ARYLAMINE N-ACETYLTRANSFERASE 4-RELATED"/>
    <property type="match status" value="1"/>
</dbReference>
<evidence type="ECO:0000256" key="1">
    <source>
        <dbReference type="ARBA" id="ARBA00006547"/>
    </source>
</evidence>
<proteinExistence type="inferred from homology"/>
<protein>
    <recommendedName>
        <fullName evidence="2">arylamine N-acetyltransferase</fullName>
        <ecNumber evidence="2">2.3.1.5</ecNumber>
    </recommendedName>
</protein>
<dbReference type="Gene3D" id="3.30.2140.20">
    <property type="match status" value="1"/>
</dbReference>
<evidence type="ECO:0000256" key="2">
    <source>
        <dbReference type="ARBA" id="ARBA00012701"/>
    </source>
</evidence>
<dbReference type="InterPro" id="IPR053710">
    <property type="entry name" value="Arylamine_NAT_domain_sf"/>
</dbReference>
<evidence type="ECO:0000313" key="4">
    <source>
        <dbReference type="EMBL" id="KAJ7323124.1"/>
    </source>
</evidence>
<dbReference type="GO" id="GO:0004060">
    <property type="term" value="F:arylamine N-acetyltransferase activity"/>
    <property type="evidence" value="ECO:0007669"/>
    <property type="project" value="UniProtKB-EC"/>
</dbReference>
<keyword evidence="3 4" id="KW-0808">Transferase</keyword>
<dbReference type="Proteomes" id="UP001163046">
    <property type="component" value="Unassembled WGS sequence"/>
</dbReference>
<accession>A0A9W9Y8A9</accession>
<keyword evidence="3 4" id="KW-0012">Acyltransferase</keyword>
<evidence type="ECO:0000256" key="3">
    <source>
        <dbReference type="RuleBase" id="RU003452"/>
    </source>
</evidence>